<evidence type="ECO:0000256" key="1">
    <source>
        <dbReference type="ARBA" id="ARBA00008061"/>
    </source>
</evidence>
<dbReference type="SMR" id="A0A1B1YC94"/>
<dbReference type="SUPFAM" id="SSF81296">
    <property type="entry name" value="E set domains"/>
    <property type="match status" value="1"/>
</dbReference>
<dbReference type="Gene3D" id="2.60.40.1180">
    <property type="entry name" value="Golgi alpha-mannosidase II"/>
    <property type="match status" value="1"/>
</dbReference>
<dbReference type="SUPFAM" id="SSF51445">
    <property type="entry name" value="(Trans)glycosidases"/>
    <property type="match status" value="1"/>
</dbReference>
<organism evidence="6 7">
    <name type="scientific">Thermoclostridium stercorarium subsp. thermolacticum DSM 2910</name>
    <dbReference type="NCBI Taxonomy" id="1121336"/>
    <lineage>
        <taxon>Bacteria</taxon>
        <taxon>Bacillati</taxon>
        <taxon>Bacillota</taxon>
        <taxon>Clostridia</taxon>
        <taxon>Eubacteriales</taxon>
        <taxon>Oscillospiraceae</taxon>
        <taxon>Thermoclostridium</taxon>
    </lineage>
</organism>
<dbReference type="OrthoDB" id="9805159at2"/>
<evidence type="ECO:0000313" key="7">
    <source>
        <dbReference type="Proteomes" id="UP000092971"/>
    </source>
</evidence>
<dbReference type="EMBL" id="CP014672">
    <property type="protein sequence ID" value="ANW98380.1"/>
    <property type="molecule type" value="Genomic_DNA"/>
</dbReference>
<keyword evidence="3" id="KW-0119">Carbohydrate metabolism</keyword>
<dbReference type="Proteomes" id="UP000092971">
    <property type="component" value="Chromosome"/>
</dbReference>
<reference evidence="6 7" key="1">
    <citation type="submission" date="2016-02" db="EMBL/GenBank/DDBJ databases">
        <title>Comparison of Clostridium stercorarium subspecies using comparative genomics and transcriptomics.</title>
        <authorList>
            <person name="Schellenberg J."/>
            <person name="Thallinger G."/>
            <person name="Levin D.B."/>
            <person name="Zhang X."/>
            <person name="Alvare G."/>
            <person name="Fristensky B."/>
            <person name="Sparling R."/>
        </authorList>
    </citation>
    <scope>NUCLEOTIDE SEQUENCE [LARGE SCALE GENOMIC DNA]</scope>
    <source>
        <strain evidence="6 7">DSM 2910</strain>
    </source>
</reference>
<dbReference type="InterPro" id="IPR006047">
    <property type="entry name" value="GH13_cat_dom"/>
</dbReference>
<dbReference type="InterPro" id="IPR017853">
    <property type="entry name" value="GH"/>
</dbReference>
<dbReference type="Pfam" id="PF02903">
    <property type="entry name" value="Alpha-amylase_N"/>
    <property type="match status" value="1"/>
</dbReference>
<dbReference type="GO" id="GO:0030245">
    <property type="term" value="P:cellulose catabolic process"/>
    <property type="evidence" value="ECO:0007669"/>
    <property type="project" value="UniProtKB-KW"/>
</dbReference>
<evidence type="ECO:0000256" key="2">
    <source>
        <dbReference type="ARBA" id="ARBA00022801"/>
    </source>
</evidence>
<dbReference type="Gene3D" id="3.20.20.80">
    <property type="entry name" value="Glycosidases"/>
    <property type="match status" value="1"/>
</dbReference>
<keyword evidence="3" id="KW-0136">Cellulose degradation</keyword>
<dbReference type="AlphaFoldDB" id="A0A1B1YC94"/>
<evidence type="ECO:0000313" key="6">
    <source>
        <dbReference type="EMBL" id="ANW98380.1"/>
    </source>
</evidence>
<comment type="similarity">
    <text evidence="1">Belongs to the glycosyl hydrolase 13 family.</text>
</comment>
<dbReference type="RefSeq" id="WP_015358668.1">
    <property type="nucleotide sequence ID" value="NZ_CP014672.1"/>
</dbReference>
<gene>
    <name evidence="6" type="ORF">CSTERTH_04650</name>
</gene>
<dbReference type="PANTHER" id="PTHR10357">
    <property type="entry name" value="ALPHA-AMYLASE FAMILY MEMBER"/>
    <property type="match status" value="1"/>
</dbReference>
<name>A0A1B1YC94_THEST</name>
<evidence type="ECO:0000259" key="5">
    <source>
        <dbReference type="SMART" id="SM00642"/>
    </source>
</evidence>
<dbReference type="PANTHER" id="PTHR10357:SF210">
    <property type="entry name" value="MALTODEXTRIN GLUCOSIDASE"/>
    <property type="match status" value="1"/>
</dbReference>
<dbReference type="SMART" id="SM00642">
    <property type="entry name" value="Aamy"/>
    <property type="match status" value="1"/>
</dbReference>
<dbReference type="InterPro" id="IPR013780">
    <property type="entry name" value="Glyco_hydro_b"/>
</dbReference>
<dbReference type="GO" id="GO:0004553">
    <property type="term" value="F:hydrolase activity, hydrolyzing O-glycosyl compounds"/>
    <property type="evidence" value="ECO:0007669"/>
    <property type="project" value="InterPro"/>
</dbReference>
<keyword evidence="4 6" id="KW-0326">Glycosidase</keyword>
<dbReference type="SUPFAM" id="SSF51011">
    <property type="entry name" value="Glycosyl hydrolase domain"/>
    <property type="match status" value="1"/>
</dbReference>
<dbReference type="Gene3D" id="2.60.40.10">
    <property type="entry name" value="Immunoglobulins"/>
    <property type="match status" value="1"/>
</dbReference>
<keyword evidence="3" id="KW-0624">Polysaccharide degradation</keyword>
<protein>
    <submittedName>
        <fullName evidence="6">Alpha-glycosidase</fullName>
    </submittedName>
</protein>
<dbReference type="CDD" id="cd02857">
    <property type="entry name" value="E_set_CDase_PDE_N"/>
    <property type="match status" value="1"/>
</dbReference>
<dbReference type="InterPro" id="IPR014756">
    <property type="entry name" value="Ig_E-set"/>
</dbReference>
<evidence type="ECO:0000256" key="3">
    <source>
        <dbReference type="ARBA" id="ARBA00023001"/>
    </source>
</evidence>
<dbReference type="InterPro" id="IPR004185">
    <property type="entry name" value="Glyco_hydro_13_lg-like_dom"/>
</dbReference>
<dbReference type="InterPro" id="IPR013783">
    <property type="entry name" value="Ig-like_fold"/>
</dbReference>
<feature type="domain" description="Glycosyl hydrolase family 13 catalytic" evidence="5">
    <location>
        <begin position="135"/>
        <end position="535"/>
    </location>
</feature>
<sequence length="635" mass="74445">MDMKIHDWKESIYSDGSEYFVSNPNPALGENVLIKLRVFKWAPVKAVVLRYIKNGGDMHIKMEEIEEKGIFKYYGCEIKVSQPEIHYHFLIGTDSETYYYTQLGLTDYSPAEEYDFRIIADYECPEWVKKSVFYHIFPDRFHNGNPENDVKDNEYFFDGHPTIKKKWNEKPCEYEEGFCLDFFGGDLEGIREKIPYLKELGVNALYINPIFRAATNHKYDCIDYFNVDPHFGGNEALVSLSEELHRNGMKIILDVSINHTGTAHKWFNKDGEFFPKTVGAYNNPDSEEREFYYFDNKNNYHAWFGVKTLPTLNYRSQKLRDIIYRAENSVVRKWLKPPYNIDGWRFDVGFCMARMDEYQMHQEVWREIRKSIKEVNPRAYIVGEHMTDSMEFLRGDMWDACMNYFGFGFPVRWFAGENSHFDQRVKAFGLKASRCTAERLANMFMQNLARLPYQMALVQYNMYDSHDISRLHNHSGISYETRRGVIIMQFTFPGAPAIYYGDEISINGTTQSVEGCRYPMVWDEELHDKNCLEFHKVLCQLKQREKALQSGGFKILYAKGYVISYARFTDTKAYIVVCSQEDKAVNVDIPAVYIGVTDSSKITEVFGRFRNTCVQNGILKVELQPYECLLYEVIF</sequence>
<keyword evidence="2" id="KW-0378">Hydrolase</keyword>
<accession>A0A1B1YC94</accession>
<proteinExistence type="inferred from homology"/>
<evidence type="ECO:0000256" key="4">
    <source>
        <dbReference type="ARBA" id="ARBA00023295"/>
    </source>
</evidence>
<dbReference type="Pfam" id="PF00128">
    <property type="entry name" value="Alpha-amylase"/>
    <property type="match status" value="1"/>
</dbReference>
<dbReference type="CDD" id="cd11338">
    <property type="entry name" value="AmyAc_CMD"/>
    <property type="match status" value="1"/>
</dbReference>